<dbReference type="InterPro" id="IPR035461">
    <property type="entry name" value="GmhA/DiaA"/>
</dbReference>
<dbReference type="Pfam" id="PF13580">
    <property type="entry name" value="SIS_2"/>
    <property type="match status" value="1"/>
</dbReference>
<accession>X1L202</accession>
<protein>
    <recommendedName>
        <fullName evidence="1">SIS domain-containing protein</fullName>
    </recommendedName>
</protein>
<dbReference type="PROSITE" id="PS51464">
    <property type="entry name" value="SIS"/>
    <property type="match status" value="1"/>
</dbReference>
<dbReference type="PANTHER" id="PTHR30390:SF6">
    <property type="entry name" value="DNAA INITIATOR-ASSOCIATING PROTEIN DIAA"/>
    <property type="match status" value="1"/>
</dbReference>
<sequence>MVAKFEADGLETIVAAAETITKALKQNGRVYVCGNGGSAADAQHIASELVGRFEHERKGLAAIALTTDTSVITSISNDYGFKFDKRLWDTGQQLYLVGMIDITDILN</sequence>
<dbReference type="GO" id="GO:1901135">
    <property type="term" value="P:carbohydrate derivative metabolic process"/>
    <property type="evidence" value="ECO:0007669"/>
    <property type="project" value="InterPro"/>
</dbReference>
<gene>
    <name evidence="2" type="ORF">S06H3_11036</name>
</gene>
<comment type="caution">
    <text evidence="2">The sequence shown here is derived from an EMBL/GenBank/DDBJ whole genome shotgun (WGS) entry which is preliminary data.</text>
</comment>
<organism evidence="2">
    <name type="scientific">marine sediment metagenome</name>
    <dbReference type="NCBI Taxonomy" id="412755"/>
    <lineage>
        <taxon>unclassified sequences</taxon>
        <taxon>metagenomes</taxon>
        <taxon>ecological metagenomes</taxon>
    </lineage>
</organism>
<dbReference type="SUPFAM" id="SSF53697">
    <property type="entry name" value="SIS domain"/>
    <property type="match status" value="1"/>
</dbReference>
<dbReference type="PANTHER" id="PTHR30390">
    <property type="entry name" value="SEDOHEPTULOSE 7-PHOSPHATE ISOMERASE / DNAA INITIATOR-ASSOCIATING FACTOR FOR REPLICATION INITIATION"/>
    <property type="match status" value="1"/>
</dbReference>
<dbReference type="Gene3D" id="3.40.50.10490">
    <property type="entry name" value="Glucose-6-phosphate isomerase like protein, domain 1"/>
    <property type="match status" value="1"/>
</dbReference>
<dbReference type="InterPro" id="IPR046348">
    <property type="entry name" value="SIS_dom_sf"/>
</dbReference>
<dbReference type="AlphaFoldDB" id="X1L202"/>
<dbReference type="GO" id="GO:0097367">
    <property type="term" value="F:carbohydrate derivative binding"/>
    <property type="evidence" value="ECO:0007669"/>
    <property type="project" value="InterPro"/>
</dbReference>
<dbReference type="EMBL" id="BARV01005252">
    <property type="protein sequence ID" value="GAI12963.1"/>
    <property type="molecule type" value="Genomic_DNA"/>
</dbReference>
<proteinExistence type="predicted"/>
<evidence type="ECO:0000259" key="1">
    <source>
        <dbReference type="PROSITE" id="PS51464"/>
    </source>
</evidence>
<name>X1L202_9ZZZZ</name>
<dbReference type="CDD" id="cd05006">
    <property type="entry name" value="SIS_GmhA"/>
    <property type="match status" value="1"/>
</dbReference>
<reference evidence="2" key="1">
    <citation type="journal article" date="2014" name="Front. Microbiol.">
        <title>High frequency of phylogenetically diverse reductive dehalogenase-homologous genes in deep subseafloor sedimentary metagenomes.</title>
        <authorList>
            <person name="Kawai M."/>
            <person name="Futagami T."/>
            <person name="Toyoda A."/>
            <person name="Takaki Y."/>
            <person name="Nishi S."/>
            <person name="Hori S."/>
            <person name="Arai W."/>
            <person name="Tsubouchi T."/>
            <person name="Morono Y."/>
            <person name="Uchiyama I."/>
            <person name="Ito T."/>
            <person name="Fujiyama A."/>
            <person name="Inagaki F."/>
            <person name="Takami H."/>
        </authorList>
    </citation>
    <scope>NUCLEOTIDE SEQUENCE</scope>
    <source>
        <strain evidence="2">Expedition CK06-06</strain>
    </source>
</reference>
<dbReference type="InterPro" id="IPR001347">
    <property type="entry name" value="SIS_dom"/>
</dbReference>
<dbReference type="InterPro" id="IPR050099">
    <property type="entry name" value="SIS_GmhA/DiaA_subfam"/>
</dbReference>
<feature type="domain" description="SIS" evidence="1">
    <location>
        <begin position="20"/>
        <end position="107"/>
    </location>
</feature>
<evidence type="ECO:0000313" key="2">
    <source>
        <dbReference type="EMBL" id="GAI12963.1"/>
    </source>
</evidence>